<gene>
    <name evidence="2" type="ORF">D8779_06330</name>
</gene>
<dbReference type="Proteomes" id="UP000307541">
    <property type="component" value="Unassembled WGS sequence"/>
</dbReference>
<dbReference type="AlphaFoldDB" id="A0A4T2A5S1"/>
<feature type="domain" description="YjiS-like" evidence="1">
    <location>
        <begin position="35"/>
        <end position="70"/>
    </location>
</feature>
<evidence type="ECO:0000259" key="1">
    <source>
        <dbReference type="Pfam" id="PF06568"/>
    </source>
</evidence>
<sequence>MNGLSDARLVLKPEALRQGAVAEHLYGQKDKSTSAVGRWRLFCRRLATRRALLTLSDEQLKDVGLSRAQAQREALCPFWTL</sequence>
<organism evidence="2 3">
    <name type="scientific">Pseudomonas leptonychotis</name>
    <dbReference type="NCBI Taxonomy" id="2448482"/>
    <lineage>
        <taxon>Bacteria</taxon>
        <taxon>Pseudomonadati</taxon>
        <taxon>Pseudomonadota</taxon>
        <taxon>Gammaproteobacteria</taxon>
        <taxon>Pseudomonadales</taxon>
        <taxon>Pseudomonadaceae</taxon>
        <taxon>Pseudomonas</taxon>
    </lineage>
</organism>
<comment type="caution">
    <text evidence="2">The sequence shown here is derived from an EMBL/GenBank/DDBJ whole genome shotgun (WGS) entry which is preliminary data.</text>
</comment>
<proteinExistence type="predicted"/>
<reference evidence="2 3" key="1">
    <citation type="submission" date="2018-10" db="EMBL/GenBank/DDBJ databases">
        <title>Pseudomonas leptonychotis sp. nov., isolated from Weddell seals in Antarctica.</title>
        <authorList>
            <person name="Novakova D."/>
            <person name="Svec P."/>
            <person name="Kralova S."/>
            <person name="Kristofova L."/>
            <person name="Zeman M."/>
            <person name="Pantucek R."/>
            <person name="Maslanova I."/>
            <person name="Sedlacek I."/>
        </authorList>
    </citation>
    <scope>NUCLEOTIDE SEQUENCE [LARGE SCALE GENOMIC DNA]</scope>
    <source>
        <strain evidence="2 3">CCM 8849</strain>
    </source>
</reference>
<keyword evidence="3" id="KW-1185">Reference proteome</keyword>
<dbReference type="Pfam" id="PF06568">
    <property type="entry name" value="YjiS-like"/>
    <property type="match status" value="1"/>
</dbReference>
<dbReference type="InterPro" id="IPR009506">
    <property type="entry name" value="YjiS-like"/>
</dbReference>
<evidence type="ECO:0000313" key="2">
    <source>
        <dbReference type="EMBL" id="TIH11198.1"/>
    </source>
</evidence>
<dbReference type="RefSeq" id="WP_136663593.1">
    <property type="nucleotide sequence ID" value="NZ_RFLV01000001.1"/>
</dbReference>
<protein>
    <submittedName>
        <fullName evidence="2">DUF1127 domain-containing protein</fullName>
    </submittedName>
</protein>
<evidence type="ECO:0000313" key="3">
    <source>
        <dbReference type="Proteomes" id="UP000307541"/>
    </source>
</evidence>
<accession>A0A4T2A5S1</accession>
<dbReference type="EMBL" id="RFLV01000001">
    <property type="protein sequence ID" value="TIH11198.1"/>
    <property type="molecule type" value="Genomic_DNA"/>
</dbReference>
<name>A0A4T2A5S1_9PSED</name>
<dbReference type="OrthoDB" id="6496803at2"/>